<keyword evidence="2" id="KW-1185">Reference proteome</keyword>
<dbReference type="Proteomes" id="UP001379600">
    <property type="component" value="Unassembled WGS sequence"/>
</dbReference>
<name>A0AB35Y595_9FIRM</name>
<gene>
    <name evidence="1" type="ORF">WF787_08705</name>
</gene>
<proteinExistence type="predicted"/>
<dbReference type="AlphaFoldDB" id="A0AB35Y595"/>
<evidence type="ECO:0000313" key="2">
    <source>
        <dbReference type="Proteomes" id="UP001379600"/>
    </source>
</evidence>
<sequence>MGVFCCYDEKIGFSQIAGCKRRHRAAAKAEKWNLPLVEKQRIWYNILHDAPSPSGKAGDFDSIPKDGCIISDLYEAFKIVGDSMILKAFFFSKFNRKICCAGQKEIF</sequence>
<evidence type="ECO:0000313" key="1">
    <source>
        <dbReference type="EMBL" id="MEJ3691298.1"/>
    </source>
</evidence>
<comment type="caution">
    <text evidence="1">The sequence shown here is derived from an EMBL/GenBank/DDBJ whole genome shotgun (WGS) entry which is preliminary data.</text>
</comment>
<reference evidence="1 2" key="1">
    <citation type="submission" date="2024-03" db="EMBL/GenBank/DDBJ databases">
        <authorList>
            <person name="Plomp N."/>
            <person name="Harmsen H.J."/>
        </authorList>
    </citation>
    <scope>NUCLEOTIDE SEQUENCE [LARGE SCALE GENOMIC DNA]</scope>
    <source>
        <strain evidence="1 2">HTF-76H</strain>
    </source>
</reference>
<dbReference type="RefSeq" id="WP_337679474.1">
    <property type="nucleotide sequence ID" value="NZ_JBBFKB010000019.1"/>
</dbReference>
<accession>A0AB35Y595</accession>
<dbReference type="EMBL" id="JBBFKC010000007">
    <property type="protein sequence ID" value="MEJ3691298.1"/>
    <property type="molecule type" value="Genomic_DNA"/>
</dbReference>
<organism evidence="1 2">
    <name type="scientific">Faecalibacterium taiwanense</name>
    <dbReference type="NCBI Taxonomy" id="3030638"/>
    <lineage>
        <taxon>Bacteria</taxon>
        <taxon>Bacillati</taxon>
        <taxon>Bacillota</taxon>
        <taxon>Clostridia</taxon>
        <taxon>Eubacteriales</taxon>
        <taxon>Oscillospiraceae</taxon>
        <taxon>Faecalibacterium</taxon>
    </lineage>
</organism>
<protein>
    <submittedName>
        <fullName evidence="1">Uncharacterized protein</fullName>
    </submittedName>
</protein>